<dbReference type="OrthoDB" id="6245587at2759"/>
<proteinExistence type="predicted"/>
<organism evidence="3">
    <name type="scientific">Hymenolepis diminuta</name>
    <name type="common">Rat tapeworm</name>
    <dbReference type="NCBI Taxonomy" id="6216"/>
    <lineage>
        <taxon>Eukaryota</taxon>
        <taxon>Metazoa</taxon>
        <taxon>Spiralia</taxon>
        <taxon>Lophotrochozoa</taxon>
        <taxon>Platyhelminthes</taxon>
        <taxon>Cestoda</taxon>
        <taxon>Eucestoda</taxon>
        <taxon>Cyclophyllidea</taxon>
        <taxon>Hymenolepididae</taxon>
        <taxon>Hymenolepis</taxon>
    </lineage>
</organism>
<name>A0A0R3SYX7_HYMDI</name>
<dbReference type="AlphaFoldDB" id="A0A0R3SYX7"/>
<gene>
    <name evidence="1" type="ORF">HDID_LOCUS10970</name>
</gene>
<sequence length="232" mass="26299">MDFLIPDSVIKKLSLDQSINIFQDSLLLLCSGLASEETRTIVSELLLNAANRAAVEEERQSTVSVAYFRPCELLSLSRLHIHSTPPFDFANWDSIRFYDKSTEDSLISFFSQIHLTDRIPNLIVIEQLDRIIGSERGDFLVRLHALTSLFTDSLEHLHWRRRSKPTPSLNTSTSSKSSLCRLLVSCTLPATIWSGQSSLPPNLLSHGLRRACIFSAEVEKVVRRRHITPRAR</sequence>
<reference evidence="3" key="1">
    <citation type="submission" date="2017-02" db="UniProtKB">
        <authorList>
            <consortium name="WormBaseParasite"/>
        </authorList>
    </citation>
    <scope>IDENTIFICATION</scope>
</reference>
<dbReference type="Proteomes" id="UP000274504">
    <property type="component" value="Unassembled WGS sequence"/>
</dbReference>
<evidence type="ECO:0000313" key="1">
    <source>
        <dbReference type="EMBL" id="VDL64452.1"/>
    </source>
</evidence>
<reference evidence="1 2" key="2">
    <citation type="submission" date="2018-11" db="EMBL/GenBank/DDBJ databases">
        <authorList>
            <consortium name="Pathogen Informatics"/>
        </authorList>
    </citation>
    <scope>NUCLEOTIDE SEQUENCE [LARGE SCALE GENOMIC DNA]</scope>
</reference>
<evidence type="ECO:0000313" key="2">
    <source>
        <dbReference type="Proteomes" id="UP000274504"/>
    </source>
</evidence>
<dbReference type="EMBL" id="UYSG01012202">
    <property type="protein sequence ID" value="VDL64452.1"/>
    <property type="molecule type" value="Genomic_DNA"/>
</dbReference>
<accession>A0A0R3SYX7</accession>
<dbReference type="WBParaSite" id="HDID_0001097301-mRNA-1">
    <property type="protein sequence ID" value="HDID_0001097301-mRNA-1"/>
    <property type="gene ID" value="HDID_0001097301"/>
</dbReference>
<protein>
    <submittedName>
        <fullName evidence="3">ATPase_AAA_core domain-containing protein</fullName>
    </submittedName>
</protein>
<evidence type="ECO:0000313" key="3">
    <source>
        <dbReference type="WBParaSite" id="HDID_0001097301-mRNA-1"/>
    </source>
</evidence>